<evidence type="ECO:0000313" key="1">
    <source>
        <dbReference type="EMBL" id="WNZ21776.1"/>
    </source>
</evidence>
<reference evidence="1" key="1">
    <citation type="submission" date="2020-05" db="EMBL/GenBank/DDBJ databases">
        <authorList>
            <person name="Zhu T."/>
            <person name="Keshari N."/>
            <person name="Lu X."/>
        </authorList>
    </citation>
    <scope>NUCLEOTIDE SEQUENCE</scope>
    <source>
        <strain evidence="1">NK1-12</strain>
    </source>
</reference>
<gene>
    <name evidence="1" type="ORF">HJG54_02090</name>
</gene>
<dbReference type="RefSeq" id="WP_316433077.1">
    <property type="nucleotide sequence ID" value="NZ_CP053586.1"/>
</dbReference>
<protein>
    <submittedName>
        <fullName evidence="1">Uncharacterized protein</fullName>
    </submittedName>
</protein>
<dbReference type="EMBL" id="CP053586">
    <property type="protein sequence ID" value="WNZ21776.1"/>
    <property type="molecule type" value="Genomic_DNA"/>
</dbReference>
<name>A0AA96WI65_9CYAN</name>
<sequence length="90" mass="9784">MYIISVDHQDWLVGDSKGWLTTTPLRSLAAVYLTLSAAQEAVAYYASSYTNVTFAIYPLDGQAPILDESTASDLLLNNSMIDGSTMMSAR</sequence>
<proteinExistence type="predicted"/>
<accession>A0AA96WI65</accession>
<organism evidence="1">
    <name type="scientific">Leptolyngbya sp. NK1-12</name>
    <dbReference type="NCBI Taxonomy" id="2547451"/>
    <lineage>
        <taxon>Bacteria</taxon>
        <taxon>Bacillati</taxon>
        <taxon>Cyanobacteriota</taxon>
        <taxon>Cyanophyceae</taxon>
        <taxon>Leptolyngbyales</taxon>
        <taxon>Leptolyngbyaceae</taxon>
        <taxon>Leptolyngbya group</taxon>
        <taxon>Leptolyngbya</taxon>
    </lineage>
</organism>
<dbReference type="AlphaFoldDB" id="A0AA96WI65"/>